<evidence type="ECO:0000313" key="4">
    <source>
        <dbReference type="Proteomes" id="UP000441399"/>
    </source>
</evidence>
<feature type="domain" description="TssC1 C-terminal" evidence="2">
    <location>
        <begin position="343"/>
        <end position="450"/>
    </location>
</feature>
<dbReference type="EMBL" id="CACSIO010000001">
    <property type="protein sequence ID" value="CAA0084157.1"/>
    <property type="molecule type" value="Genomic_DNA"/>
</dbReference>
<dbReference type="PANTHER" id="PTHR35565">
    <property type="entry name" value="CYTOPLASMIC PROTEIN-RELATED"/>
    <property type="match status" value="1"/>
</dbReference>
<reference evidence="3 4" key="1">
    <citation type="submission" date="2019-11" db="EMBL/GenBank/DDBJ databases">
        <authorList>
            <person name="Holert J."/>
        </authorList>
    </citation>
    <scope>NUCLEOTIDE SEQUENCE [LARGE SCALE GENOMIC DNA]</scope>
    <source>
        <strain evidence="3">SB11_3</strain>
    </source>
</reference>
<dbReference type="InterPro" id="IPR044032">
    <property type="entry name" value="TssC1_C"/>
</dbReference>
<dbReference type="AlphaFoldDB" id="A0A5S9N361"/>
<evidence type="ECO:0000313" key="3">
    <source>
        <dbReference type="EMBL" id="CAA0084157.1"/>
    </source>
</evidence>
<evidence type="ECO:0008006" key="5">
    <source>
        <dbReference type="Google" id="ProtNLM"/>
    </source>
</evidence>
<keyword evidence="4" id="KW-1185">Reference proteome</keyword>
<feature type="domain" description="TssC1 N-terminal" evidence="1">
    <location>
        <begin position="41"/>
        <end position="336"/>
    </location>
</feature>
<dbReference type="OrthoDB" id="9764000at2"/>
<dbReference type="Proteomes" id="UP000441399">
    <property type="component" value="Unassembled WGS sequence"/>
</dbReference>
<dbReference type="InterPro" id="IPR044031">
    <property type="entry name" value="TssC1_N"/>
</dbReference>
<organism evidence="3 4">
    <name type="scientific">BD1-7 clade bacterium</name>
    <dbReference type="NCBI Taxonomy" id="2029982"/>
    <lineage>
        <taxon>Bacteria</taxon>
        <taxon>Pseudomonadati</taxon>
        <taxon>Pseudomonadota</taxon>
        <taxon>Gammaproteobacteria</taxon>
        <taxon>Cellvibrionales</taxon>
        <taxon>Spongiibacteraceae</taxon>
        <taxon>BD1-7 clade</taxon>
    </lineage>
</organism>
<dbReference type="Pfam" id="PF05943">
    <property type="entry name" value="VipB"/>
    <property type="match status" value="1"/>
</dbReference>
<gene>
    <name evidence="3" type="ORF">OPDIPICF_00631</name>
</gene>
<accession>A0A5S9N361</accession>
<dbReference type="InterPro" id="IPR010269">
    <property type="entry name" value="T6SS_TssC-like"/>
</dbReference>
<evidence type="ECO:0000259" key="2">
    <source>
        <dbReference type="Pfam" id="PF18945"/>
    </source>
</evidence>
<sequence>MEASQQGRVHCLSEVDKALLRRLLIAVRFQRTDEFATLLVQLINKIDDLLSAQLAEIIENPDFKALEARWLSVYSLASMPANSRYIKIKLLDFSWDDVSDDLNNSLELRRTQLFRKTYSQELDTAGGEPFGLIVMDHLLTGNIDLFSNYDDLFTTQLLGELGQTALCPIILGVHESFIAEDPERTFHDHRRLMRIFDSDDLSAWQQLRSHSSSRFICATIPRVKIRGPWRGICAGFQFNQPESDNADLWGNSAYLVAANVMREYNRISWFGFLRAMDADGDADSALVTNVTVYQQPIVPYIDIFAEHDAVWSQAGFMPLTTVYLTDQVGFFSNQSVWQSTDREERSAGMLQTTLMACRFGHYLKAQIRDKNGSYNSLDDCRRQIDRWFQQYVSDVDYADDSIMARYPLRKVHVEFMVHPVDSTRYYCQIALHPQYQYEQMEAQVILKTELSAFELGELK</sequence>
<protein>
    <recommendedName>
        <fullName evidence="5">Type VI secretion system contractile sheath large subunit</fullName>
    </recommendedName>
</protein>
<proteinExistence type="predicted"/>
<dbReference type="PANTHER" id="PTHR35565:SF3">
    <property type="entry name" value="TYPE VI SECRETION SYSTEM SHEATH PROTEIN TSSC1"/>
    <property type="match status" value="1"/>
</dbReference>
<name>A0A5S9N361_9GAMM</name>
<dbReference type="Pfam" id="PF18945">
    <property type="entry name" value="VipB_2"/>
    <property type="match status" value="1"/>
</dbReference>
<evidence type="ECO:0000259" key="1">
    <source>
        <dbReference type="Pfam" id="PF05943"/>
    </source>
</evidence>